<protein>
    <submittedName>
        <fullName evidence="2">Uncharacterized protein</fullName>
    </submittedName>
</protein>
<feature type="region of interest" description="Disordered" evidence="1">
    <location>
        <begin position="118"/>
        <end position="149"/>
    </location>
</feature>
<organism evidence="3">
    <name type="scientific">Caenorhabditis brenneri</name>
    <name type="common">Nematode worm</name>
    <dbReference type="NCBI Taxonomy" id="135651"/>
    <lineage>
        <taxon>Eukaryota</taxon>
        <taxon>Metazoa</taxon>
        <taxon>Ecdysozoa</taxon>
        <taxon>Nematoda</taxon>
        <taxon>Chromadorea</taxon>
        <taxon>Rhabditida</taxon>
        <taxon>Rhabditina</taxon>
        <taxon>Rhabditomorpha</taxon>
        <taxon>Rhabditoidea</taxon>
        <taxon>Rhabditidae</taxon>
        <taxon>Peloderinae</taxon>
        <taxon>Caenorhabditis</taxon>
    </lineage>
</organism>
<dbReference type="Proteomes" id="UP000008068">
    <property type="component" value="Unassembled WGS sequence"/>
</dbReference>
<dbReference type="AlphaFoldDB" id="G0P329"/>
<dbReference type="EMBL" id="GL380035">
    <property type="protein sequence ID" value="EGT43489.1"/>
    <property type="molecule type" value="Genomic_DNA"/>
</dbReference>
<dbReference type="InParanoid" id="G0P329"/>
<sequence length="194" mass="22281">MCSRRMCIAIGARREEQSKNCEPQATTSETHFVKTSKNPAPRSTFALKELQVANLTRQTQGNMITLFCIIRMGSDRSWQCKEEGHARTCRIASANTWHNPSDDKVQVPIGCQAQTCSPKRQAETDHINTENNDWRVKKPDNQPEEEDSFEIDCPVNENHRPIRLLHGVRTARTERDSMKQRAAELKTYQEDPEK</sequence>
<evidence type="ECO:0000256" key="1">
    <source>
        <dbReference type="SAM" id="MobiDB-lite"/>
    </source>
</evidence>
<feature type="region of interest" description="Disordered" evidence="1">
    <location>
        <begin position="171"/>
        <end position="194"/>
    </location>
</feature>
<feature type="region of interest" description="Disordered" evidence="1">
    <location>
        <begin position="18"/>
        <end position="39"/>
    </location>
</feature>
<reference evidence="3" key="1">
    <citation type="submission" date="2011-07" db="EMBL/GenBank/DDBJ databases">
        <authorList>
            <consortium name="Caenorhabditis brenneri Sequencing and Analysis Consortium"/>
            <person name="Wilson R.K."/>
        </authorList>
    </citation>
    <scope>NUCLEOTIDE SEQUENCE [LARGE SCALE GENOMIC DNA]</scope>
    <source>
        <strain evidence="3">PB2801</strain>
    </source>
</reference>
<feature type="compositionally biased region" description="Basic and acidic residues" evidence="1">
    <location>
        <begin position="120"/>
        <end position="141"/>
    </location>
</feature>
<dbReference type="HOGENOM" id="CLU_1403574_0_0_1"/>
<evidence type="ECO:0000313" key="3">
    <source>
        <dbReference type="Proteomes" id="UP000008068"/>
    </source>
</evidence>
<name>G0P329_CAEBE</name>
<keyword evidence="3" id="KW-1185">Reference proteome</keyword>
<evidence type="ECO:0000313" key="2">
    <source>
        <dbReference type="EMBL" id="EGT43489.1"/>
    </source>
</evidence>
<proteinExistence type="predicted"/>
<accession>G0P329</accession>
<feature type="compositionally biased region" description="Polar residues" evidence="1">
    <location>
        <begin position="20"/>
        <end position="38"/>
    </location>
</feature>
<gene>
    <name evidence="2" type="ORF">CAEBREN_06796</name>
</gene>